<feature type="compositionally biased region" description="Pro residues" evidence="1">
    <location>
        <begin position="42"/>
        <end position="51"/>
    </location>
</feature>
<feature type="region of interest" description="Disordered" evidence="1">
    <location>
        <begin position="40"/>
        <end position="129"/>
    </location>
</feature>
<reference evidence="2 3" key="1">
    <citation type="journal article" date="2018" name="Nat. Ecol. Evol.">
        <title>Pezizomycetes genomes reveal the molecular basis of ectomycorrhizal truffle lifestyle.</title>
        <authorList>
            <person name="Murat C."/>
            <person name="Payen T."/>
            <person name="Noel B."/>
            <person name="Kuo A."/>
            <person name="Morin E."/>
            <person name="Chen J."/>
            <person name="Kohler A."/>
            <person name="Krizsan K."/>
            <person name="Balestrini R."/>
            <person name="Da Silva C."/>
            <person name="Montanini B."/>
            <person name="Hainaut M."/>
            <person name="Levati E."/>
            <person name="Barry K.W."/>
            <person name="Belfiori B."/>
            <person name="Cichocki N."/>
            <person name="Clum A."/>
            <person name="Dockter R.B."/>
            <person name="Fauchery L."/>
            <person name="Guy J."/>
            <person name="Iotti M."/>
            <person name="Le Tacon F."/>
            <person name="Lindquist E.A."/>
            <person name="Lipzen A."/>
            <person name="Malagnac F."/>
            <person name="Mello A."/>
            <person name="Molinier V."/>
            <person name="Miyauchi S."/>
            <person name="Poulain J."/>
            <person name="Riccioni C."/>
            <person name="Rubini A."/>
            <person name="Sitrit Y."/>
            <person name="Splivallo R."/>
            <person name="Traeger S."/>
            <person name="Wang M."/>
            <person name="Zifcakova L."/>
            <person name="Wipf D."/>
            <person name="Zambonelli A."/>
            <person name="Paolocci F."/>
            <person name="Nowrousian M."/>
            <person name="Ottonello S."/>
            <person name="Baldrian P."/>
            <person name="Spatafora J.W."/>
            <person name="Henrissat B."/>
            <person name="Nagy L.G."/>
            <person name="Aury J.M."/>
            <person name="Wincker P."/>
            <person name="Grigoriev I.V."/>
            <person name="Bonfante P."/>
            <person name="Martin F.M."/>
        </authorList>
    </citation>
    <scope>NUCLEOTIDE SEQUENCE [LARGE SCALE GENOMIC DNA]</scope>
    <source>
        <strain evidence="2 3">CCBAS932</strain>
    </source>
</reference>
<dbReference type="EMBL" id="ML119143">
    <property type="protein sequence ID" value="RPB10470.1"/>
    <property type="molecule type" value="Genomic_DNA"/>
</dbReference>
<name>A0A3N4KIX7_9PEZI</name>
<feature type="compositionally biased region" description="Low complexity" evidence="1">
    <location>
        <begin position="52"/>
        <end position="66"/>
    </location>
</feature>
<feature type="compositionally biased region" description="Basic and acidic residues" evidence="1">
    <location>
        <begin position="93"/>
        <end position="109"/>
    </location>
</feature>
<evidence type="ECO:0000256" key="1">
    <source>
        <dbReference type="SAM" id="MobiDB-lite"/>
    </source>
</evidence>
<sequence>MYYRYFFQGPSRTPLLQALHLTNSLVNPPTLSIQDHHLLVPAPLPAPPPELPTTSSHSHSSHPPTHQHARCPPPTHRPPARPCPALGWEGEPAAEKGYADAERKRRAEKPISYGGSERRGGPGMSDMFP</sequence>
<keyword evidence="3" id="KW-1185">Reference proteome</keyword>
<organism evidence="2 3">
    <name type="scientific">Morchella conica CCBAS932</name>
    <dbReference type="NCBI Taxonomy" id="1392247"/>
    <lineage>
        <taxon>Eukaryota</taxon>
        <taxon>Fungi</taxon>
        <taxon>Dikarya</taxon>
        <taxon>Ascomycota</taxon>
        <taxon>Pezizomycotina</taxon>
        <taxon>Pezizomycetes</taxon>
        <taxon>Pezizales</taxon>
        <taxon>Morchellaceae</taxon>
        <taxon>Morchella</taxon>
    </lineage>
</organism>
<dbReference type="InParanoid" id="A0A3N4KIX7"/>
<evidence type="ECO:0000313" key="2">
    <source>
        <dbReference type="EMBL" id="RPB10470.1"/>
    </source>
</evidence>
<dbReference type="Proteomes" id="UP000277580">
    <property type="component" value="Unassembled WGS sequence"/>
</dbReference>
<dbReference type="AlphaFoldDB" id="A0A3N4KIX7"/>
<gene>
    <name evidence="2" type="ORF">P167DRAFT_256133</name>
</gene>
<proteinExistence type="predicted"/>
<protein>
    <submittedName>
        <fullName evidence="2">Uncharacterized protein</fullName>
    </submittedName>
</protein>
<feature type="compositionally biased region" description="Pro residues" evidence="1">
    <location>
        <begin position="71"/>
        <end position="82"/>
    </location>
</feature>
<accession>A0A3N4KIX7</accession>
<evidence type="ECO:0000313" key="3">
    <source>
        <dbReference type="Proteomes" id="UP000277580"/>
    </source>
</evidence>